<dbReference type="InterPro" id="IPR002575">
    <property type="entry name" value="Aminoglycoside_PTrfase"/>
</dbReference>
<accession>A0A0D2NH57</accession>
<name>A0A0D2NH57_HYPSF</name>
<sequence length="271" mass="31214">MFKRLRYWIYLKILTYPTFLPRIRLFRFGIPLVMKESFFAESTETEALRFLHGTGLNLPIPKVFDSFAIQGCEYTIMTRIPGDTLLNQFIKKTITEEQISAVINEVHDVVRKLWTLSPPPEHAGVVMCHPSGHGLPTVLEEMQDLIGPLPIVDLYVHHTSLIATHRPWTADGLMLLEPERMGKVLADDKRVYVHCDLRPHNIMVTDNGKLSGILDWENSGWHARHWQVLVLRTTLGYLNPPPLSKWWSNIQFEPEVEEAYSAGWSLILRPV</sequence>
<dbReference type="Proteomes" id="UP000054270">
    <property type="component" value="Unassembled WGS sequence"/>
</dbReference>
<keyword evidence="3" id="KW-1185">Reference proteome</keyword>
<gene>
    <name evidence="2" type="ORF">HYPSUDRAFT_326926</name>
</gene>
<reference evidence="3" key="1">
    <citation type="submission" date="2014-04" db="EMBL/GenBank/DDBJ databases">
        <title>Evolutionary Origins and Diversification of the Mycorrhizal Mutualists.</title>
        <authorList>
            <consortium name="DOE Joint Genome Institute"/>
            <consortium name="Mycorrhizal Genomics Consortium"/>
            <person name="Kohler A."/>
            <person name="Kuo A."/>
            <person name="Nagy L.G."/>
            <person name="Floudas D."/>
            <person name="Copeland A."/>
            <person name="Barry K.W."/>
            <person name="Cichocki N."/>
            <person name="Veneault-Fourrey C."/>
            <person name="LaButti K."/>
            <person name="Lindquist E.A."/>
            <person name="Lipzen A."/>
            <person name="Lundell T."/>
            <person name="Morin E."/>
            <person name="Murat C."/>
            <person name="Riley R."/>
            <person name="Ohm R."/>
            <person name="Sun H."/>
            <person name="Tunlid A."/>
            <person name="Henrissat B."/>
            <person name="Grigoriev I.V."/>
            <person name="Hibbett D.S."/>
            <person name="Martin F."/>
        </authorList>
    </citation>
    <scope>NUCLEOTIDE SEQUENCE [LARGE SCALE GENOMIC DNA]</scope>
    <source>
        <strain evidence="3">FD-334 SS-4</strain>
    </source>
</reference>
<evidence type="ECO:0000259" key="1">
    <source>
        <dbReference type="Pfam" id="PF01636"/>
    </source>
</evidence>
<protein>
    <recommendedName>
        <fullName evidence="1">Aminoglycoside phosphotransferase domain-containing protein</fullName>
    </recommendedName>
</protein>
<evidence type="ECO:0000313" key="3">
    <source>
        <dbReference type="Proteomes" id="UP000054270"/>
    </source>
</evidence>
<dbReference type="InterPro" id="IPR011009">
    <property type="entry name" value="Kinase-like_dom_sf"/>
</dbReference>
<dbReference type="Gene3D" id="3.30.200.150">
    <property type="match status" value="1"/>
</dbReference>
<feature type="domain" description="Aminoglycoside phosphotransferase" evidence="1">
    <location>
        <begin position="44"/>
        <end position="226"/>
    </location>
</feature>
<dbReference type="STRING" id="945553.A0A0D2NH57"/>
<dbReference type="AlphaFoldDB" id="A0A0D2NH57"/>
<proteinExistence type="predicted"/>
<dbReference type="Pfam" id="PF01636">
    <property type="entry name" value="APH"/>
    <property type="match status" value="1"/>
</dbReference>
<dbReference type="PANTHER" id="PTHR21310:SF15">
    <property type="entry name" value="AMINOGLYCOSIDE PHOSPHOTRANSFERASE DOMAIN-CONTAINING PROTEIN"/>
    <property type="match status" value="1"/>
</dbReference>
<evidence type="ECO:0000313" key="2">
    <source>
        <dbReference type="EMBL" id="KJA15996.1"/>
    </source>
</evidence>
<dbReference type="EMBL" id="KN817630">
    <property type="protein sequence ID" value="KJA15996.1"/>
    <property type="molecule type" value="Genomic_DNA"/>
</dbReference>
<dbReference type="PANTHER" id="PTHR21310">
    <property type="entry name" value="AMINOGLYCOSIDE PHOSPHOTRANSFERASE-RELATED-RELATED"/>
    <property type="match status" value="1"/>
</dbReference>
<dbReference type="OMA" id="AATIYSW"/>
<dbReference type="InterPro" id="IPR051678">
    <property type="entry name" value="AGP_Transferase"/>
</dbReference>
<dbReference type="OrthoDB" id="2906425at2759"/>
<dbReference type="Gene3D" id="3.90.1200.10">
    <property type="match status" value="1"/>
</dbReference>
<organism evidence="2 3">
    <name type="scientific">Hypholoma sublateritium (strain FD-334 SS-4)</name>
    <dbReference type="NCBI Taxonomy" id="945553"/>
    <lineage>
        <taxon>Eukaryota</taxon>
        <taxon>Fungi</taxon>
        <taxon>Dikarya</taxon>
        <taxon>Basidiomycota</taxon>
        <taxon>Agaricomycotina</taxon>
        <taxon>Agaricomycetes</taxon>
        <taxon>Agaricomycetidae</taxon>
        <taxon>Agaricales</taxon>
        <taxon>Agaricineae</taxon>
        <taxon>Strophariaceae</taxon>
        <taxon>Hypholoma</taxon>
    </lineage>
</organism>
<dbReference type="SUPFAM" id="SSF56112">
    <property type="entry name" value="Protein kinase-like (PK-like)"/>
    <property type="match status" value="1"/>
</dbReference>